<evidence type="ECO:0000313" key="3">
    <source>
        <dbReference type="Proteomes" id="UP001314229"/>
    </source>
</evidence>
<organism evidence="2 3">
    <name type="scientific">Scomber scombrus</name>
    <name type="common">Atlantic mackerel</name>
    <name type="synonym">Scomber vernalis</name>
    <dbReference type="NCBI Taxonomy" id="13677"/>
    <lineage>
        <taxon>Eukaryota</taxon>
        <taxon>Metazoa</taxon>
        <taxon>Chordata</taxon>
        <taxon>Craniata</taxon>
        <taxon>Vertebrata</taxon>
        <taxon>Euteleostomi</taxon>
        <taxon>Actinopterygii</taxon>
        <taxon>Neopterygii</taxon>
        <taxon>Teleostei</taxon>
        <taxon>Neoteleostei</taxon>
        <taxon>Acanthomorphata</taxon>
        <taxon>Pelagiaria</taxon>
        <taxon>Scombriformes</taxon>
        <taxon>Scombridae</taxon>
        <taxon>Scomber</taxon>
    </lineage>
</organism>
<dbReference type="EMBL" id="CAWUFR010000057">
    <property type="protein sequence ID" value="CAK6962339.1"/>
    <property type="molecule type" value="Genomic_DNA"/>
</dbReference>
<feature type="region of interest" description="Disordered" evidence="1">
    <location>
        <begin position="1"/>
        <end position="21"/>
    </location>
</feature>
<dbReference type="Proteomes" id="UP001314229">
    <property type="component" value="Unassembled WGS sequence"/>
</dbReference>
<feature type="compositionally biased region" description="Acidic residues" evidence="1">
    <location>
        <begin position="1"/>
        <end position="10"/>
    </location>
</feature>
<dbReference type="AlphaFoldDB" id="A0AAV1NU64"/>
<sequence length="150" mass="16471">MSQRGDDDDETRGSVYGNPAAEIRQPESADRCISVLQGLIMWQGKSETFLLFALENHWAQRAPAASVSSLTRLPQQDVFHAIVDVACWKHNETSMNPNYTSPGTTAALWDMVGADAGKKPEDVVLMGESETQIFESTQPLEASCLVRMAL</sequence>
<gene>
    <name evidence="2" type="ORF">FSCOSCO3_A026092</name>
</gene>
<reference evidence="2 3" key="1">
    <citation type="submission" date="2024-01" db="EMBL/GenBank/DDBJ databases">
        <authorList>
            <person name="Alioto T."/>
            <person name="Alioto T."/>
            <person name="Gomez Garrido J."/>
        </authorList>
    </citation>
    <scope>NUCLEOTIDE SEQUENCE [LARGE SCALE GENOMIC DNA]</scope>
</reference>
<evidence type="ECO:0000256" key="1">
    <source>
        <dbReference type="SAM" id="MobiDB-lite"/>
    </source>
</evidence>
<protein>
    <submittedName>
        <fullName evidence="2">Uncharacterized protein</fullName>
    </submittedName>
</protein>
<accession>A0AAV1NU64</accession>
<name>A0AAV1NU64_SCOSC</name>
<comment type="caution">
    <text evidence="2">The sequence shown here is derived from an EMBL/GenBank/DDBJ whole genome shotgun (WGS) entry which is preliminary data.</text>
</comment>
<proteinExistence type="predicted"/>
<keyword evidence="3" id="KW-1185">Reference proteome</keyword>
<evidence type="ECO:0000313" key="2">
    <source>
        <dbReference type="EMBL" id="CAK6962339.1"/>
    </source>
</evidence>